<accession>A0A318TX60</accession>
<name>A0A318TX60_9RHOB</name>
<sequence length="287" mass="31601">MDHNGYALGRIHRIANDRKFFCHFTGFLEGVAASGMIERGEVAPLLAECREFVSRIADDDAHEILEDFEAELLEHDTITLMVDVRARQIDPECPKSSLNRFLGYCRGIVCDNVITTSEAQGILQMIAHAPQLLSAIGVKEIQNTCLDAVQDEIVTPDESLTVCDAIGRVVGDSYGDTGLSDVFGVANYDEYQLSRFPEDLDGAQVVLTGTFQTVPRSHFEDELADLGAVIAKSVSGKTDYLIVGGTASRDWIEVNRGTKLRKAMELCLVGKGPRFVSEWQLLRLMGK</sequence>
<protein>
    <recommendedName>
        <fullName evidence="1">BRCT domain-containing protein</fullName>
    </recommendedName>
</protein>
<evidence type="ECO:0000313" key="3">
    <source>
        <dbReference type="Proteomes" id="UP000247727"/>
    </source>
</evidence>
<reference evidence="2 3" key="1">
    <citation type="submission" date="2018-06" db="EMBL/GenBank/DDBJ databases">
        <title>Genomic Encyclopedia of Type Strains, Phase III (KMG-III): the genomes of soil and plant-associated and newly described type strains.</title>
        <authorList>
            <person name="Whitman W."/>
        </authorList>
    </citation>
    <scope>NUCLEOTIDE SEQUENCE [LARGE SCALE GENOMIC DNA]</scope>
    <source>
        <strain evidence="2 3">JA737</strain>
    </source>
</reference>
<dbReference type="InterPro" id="IPR001357">
    <property type="entry name" value="BRCT_dom"/>
</dbReference>
<dbReference type="PROSITE" id="PS50172">
    <property type="entry name" value="BRCT"/>
    <property type="match status" value="1"/>
</dbReference>
<dbReference type="Proteomes" id="UP000247727">
    <property type="component" value="Unassembled WGS sequence"/>
</dbReference>
<dbReference type="CDD" id="cd17748">
    <property type="entry name" value="BRCT_DNA_ligase_like"/>
    <property type="match status" value="1"/>
</dbReference>
<keyword evidence="3" id="KW-1185">Reference proteome</keyword>
<feature type="domain" description="BRCT" evidence="1">
    <location>
        <begin position="195"/>
        <end position="279"/>
    </location>
</feature>
<proteinExistence type="predicted"/>
<evidence type="ECO:0000313" key="2">
    <source>
        <dbReference type="EMBL" id="PYF09282.1"/>
    </source>
</evidence>
<comment type="caution">
    <text evidence="2">The sequence shown here is derived from an EMBL/GenBank/DDBJ whole genome shotgun (WGS) entry which is preliminary data.</text>
</comment>
<dbReference type="RefSeq" id="WP_110806088.1">
    <property type="nucleotide sequence ID" value="NZ_QJTK01000009.1"/>
</dbReference>
<dbReference type="SUPFAM" id="SSF52113">
    <property type="entry name" value="BRCT domain"/>
    <property type="match status" value="1"/>
</dbReference>
<dbReference type="Gene3D" id="3.40.50.10190">
    <property type="entry name" value="BRCT domain"/>
    <property type="match status" value="1"/>
</dbReference>
<dbReference type="InterPro" id="IPR036420">
    <property type="entry name" value="BRCT_dom_sf"/>
</dbReference>
<evidence type="ECO:0000259" key="1">
    <source>
        <dbReference type="PROSITE" id="PS50172"/>
    </source>
</evidence>
<dbReference type="EMBL" id="QJTK01000009">
    <property type="protein sequence ID" value="PYF09282.1"/>
    <property type="molecule type" value="Genomic_DNA"/>
</dbReference>
<gene>
    <name evidence="2" type="ORF">C8J30_10928</name>
</gene>
<dbReference type="AlphaFoldDB" id="A0A318TX60"/>
<organism evidence="2 3">
    <name type="scientific">Rhodobacter viridis</name>
    <dbReference type="NCBI Taxonomy" id="1054202"/>
    <lineage>
        <taxon>Bacteria</taxon>
        <taxon>Pseudomonadati</taxon>
        <taxon>Pseudomonadota</taxon>
        <taxon>Alphaproteobacteria</taxon>
        <taxon>Rhodobacterales</taxon>
        <taxon>Rhodobacter group</taxon>
        <taxon>Rhodobacter</taxon>
    </lineage>
</organism>